<gene>
    <name evidence="1" type="ORF">M9H77_22388</name>
</gene>
<keyword evidence="2" id="KW-1185">Reference proteome</keyword>
<proteinExistence type="predicted"/>
<reference evidence="2" key="1">
    <citation type="journal article" date="2023" name="Nat. Plants">
        <title>Single-cell RNA sequencing provides a high-resolution roadmap for understanding the multicellular compartmentation of specialized metabolism.</title>
        <authorList>
            <person name="Sun S."/>
            <person name="Shen X."/>
            <person name="Li Y."/>
            <person name="Li Y."/>
            <person name="Wang S."/>
            <person name="Li R."/>
            <person name="Zhang H."/>
            <person name="Shen G."/>
            <person name="Guo B."/>
            <person name="Wei J."/>
            <person name="Xu J."/>
            <person name="St-Pierre B."/>
            <person name="Chen S."/>
            <person name="Sun C."/>
        </authorList>
    </citation>
    <scope>NUCLEOTIDE SEQUENCE [LARGE SCALE GENOMIC DNA]</scope>
</reference>
<evidence type="ECO:0000313" key="2">
    <source>
        <dbReference type="Proteomes" id="UP001060085"/>
    </source>
</evidence>
<organism evidence="1 2">
    <name type="scientific">Catharanthus roseus</name>
    <name type="common">Madagascar periwinkle</name>
    <name type="synonym">Vinca rosea</name>
    <dbReference type="NCBI Taxonomy" id="4058"/>
    <lineage>
        <taxon>Eukaryota</taxon>
        <taxon>Viridiplantae</taxon>
        <taxon>Streptophyta</taxon>
        <taxon>Embryophyta</taxon>
        <taxon>Tracheophyta</taxon>
        <taxon>Spermatophyta</taxon>
        <taxon>Magnoliopsida</taxon>
        <taxon>eudicotyledons</taxon>
        <taxon>Gunneridae</taxon>
        <taxon>Pentapetalae</taxon>
        <taxon>asterids</taxon>
        <taxon>lamiids</taxon>
        <taxon>Gentianales</taxon>
        <taxon>Apocynaceae</taxon>
        <taxon>Rauvolfioideae</taxon>
        <taxon>Vinceae</taxon>
        <taxon>Catharanthinae</taxon>
        <taxon>Catharanthus</taxon>
    </lineage>
</organism>
<accession>A0ACC0AS22</accession>
<protein>
    <submittedName>
        <fullName evidence="1">Uncharacterized protein</fullName>
    </submittedName>
</protein>
<comment type="caution">
    <text evidence="1">The sequence shown here is derived from an EMBL/GenBank/DDBJ whole genome shotgun (WGS) entry which is preliminary data.</text>
</comment>
<sequence>MLRFNSVEDFRSSSSCSHTPRGSLEELKGFNCAKKSKPQGRFNTNNKDRKCTNKFKSKESIMRRKFDTCQKGKGIQCRECERYGHIQAECTNTLKKNRFMNGTLIFQVIIDLEDTSIHNYHKDDSDDDFIYSDQEVSYEELQDKYNLLYTKWVGLVELHQNLKDSLKKIQEQKDVLEERNYELIAQVKDRTERVLLVDAHPMHHFIDKLTPIVVLPFLTVRNSINQVMEDIDGLKEGFEGEHNAEGRDSSGSDLEVV</sequence>
<name>A0ACC0AS22_CATRO</name>
<evidence type="ECO:0000313" key="1">
    <source>
        <dbReference type="EMBL" id="KAI5663065.1"/>
    </source>
</evidence>
<dbReference type="Proteomes" id="UP001060085">
    <property type="component" value="Linkage Group LG05"/>
</dbReference>
<dbReference type="EMBL" id="CM044705">
    <property type="protein sequence ID" value="KAI5663065.1"/>
    <property type="molecule type" value="Genomic_DNA"/>
</dbReference>